<evidence type="ECO:0000256" key="1">
    <source>
        <dbReference type="SAM" id="MobiDB-lite"/>
    </source>
</evidence>
<dbReference type="Proteomes" id="UP000327013">
    <property type="component" value="Chromosome 3"/>
</dbReference>
<dbReference type="AlphaFoldDB" id="A0A5N6R100"/>
<keyword evidence="3" id="KW-1185">Reference proteome</keyword>
<feature type="region of interest" description="Disordered" evidence="1">
    <location>
        <begin position="18"/>
        <end position="50"/>
    </location>
</feature>
<proteinExistence type="predicted"/>
<sequence>MGKGLVGCGLSPTVLVGAGLGGRDREARMGESLDWRGNEEDGGEMRERNN</sequence>
<evidence type="ECO:0000313" key="3">
    <source>
        <dbReference type="Proteomes" id="UP000327013"/>
    </source>
</evidence>
<dbReference type="EMBL" id="CM017323">
    <property type="protein sequence ID" value="KAE8022890.1"/>
    <property type="molecule type" value="Genomic_DNA"/>
</dbReference>
<organism evidence="2 3">
    <name type="scientific">Carpinus fangiana</name>
    <dbReference type="NCBI Taxonomy" id="176857"/>
    <lineage>
        <taxon>Eukaryota</taxon>
        <taxon>Viridiplantae</taxon>
        <taxon>Streptophyta</taxon>
        <taxon>Embryophyta</taxon>
        <taxon>Tracheophyta</taxon>
        <taxon>Spermatophyta</taxon>
        <taxon>Magnoliopsida</taxon>
        <taxon>eudicotyledons</taxon>
        <taxon>Gunneridae</taxon>
        <taxon>Pentapetalae</taxon>
        <taxon>rosids</taxon>
        <taxon>fabids</taxon>
        <taxon>Fagales</taxon>
        <taxon>Betulaceae</taxon>
        <taxon>Carpinus</taxon>
    </lineage>
</organism>
<accession>A0A5N6R100</accession>
<evidence type="ECO:0000313" key="2">
    <source>
        <dbReference type="EMBL" id="KAE8022890.1"/>
    </source>
</evidence>
<feature type="compositionally biased region" description="Basic and acidic residues" evidence="1">
    <location>
        <begin position="22"/>
        <end position="50"/>
    </location>
</feature>
<reference evidence="2 3" key="1">
    <citation type="submission" date="2019-06" db="EMBL/GenBank/DDBJ databases">
        <title>A chromosomal-level reference genome of Carpinus fangiana (Coryloideae, Betulaceae).</title>
        <authorList>
            <person name="Yang X."/>
            <person name="Wang Z."/>
            <person name="Zhang L."/>
            <person name="Hao G."/>
            <person name="Liu J."/>
            <person name="Yang Y."/>
        </authorList>
    </citation>
    <scope>NUCLEOTIDE SEQUENCE [LARGE SCALE GENOMIC DNA]</scope>
    <source>
        <strain evidence="2">Cfa_2016G</strain>
        <tissue evidence="2">Leaf</tissue>
    </source>
</reference>
<protein>
    <submittedName>
        <fullName evidence="2">Uncharacterized protein</fullName>
    </submittedName>
</protein>
<gene>
    <name evidence="2" type="ORF">FH972_008651</name>
</gene>
<name>A0A5N6R100_9ROSI</name>